<proteinExistence type="predicted"/>
<organism evidence="1 2">
    <name type="scientific">Ancylomarina euxinus</name>
    <dbReference type="NCBI Taxonomy" id="2283627"/>
    <lineage>
        <taxon>Bacteria</taxon>
        <taxon>Pseudomonadati</taxon>
        <taxon>Bacteroidota</taxon>
        <taxon>Bacteroidia</taxon>
        <taxon>Marinilabiliales</taxon>
        <taxon>Marinifilaceae</taxon>
        <taxon>Ancylomarina</taxon>
    </lineage>
</organism>
<dbReference type="Proteomes" id="UP000285794">
    <property type="component" value="Unassembled WGS sequence"/>
</dbReference>
<dbReference type="EMBL" id="QQWG01000016">
    <property type="protein sequence ID" value="RRG19853.1"/>
    <property type="molecule type" value="Genomic_DNA"/>
</dbReference>
<comment type="caution">
    <text evidence="1">The sequence shown here is derived from an EMBL/GenBank/DDBJ whole genome shotgun (WGS) entry which is preliminary data.</text>
</comment>
<gene>
    <name evidence="1" type="ORF">DWB61_13990</name>
</gene>
<name>A0A425XYC7_9BACT</name>
<dbReference type="SUPFAM" id="SSF50630">
    <property type="entry name" value="Acid proteases"/>
    <property type="match status" value="1"/>
</dbReference>
<accession>A0A425XYC7</accession>
<dbReference type="InterPro" id="IPR001969">
    <property type="entry name" value="Aspartic_peptidase_AS"/>
</dbReference>
<dbReference type="RefSeq" id="WP_125031509.1">
    <property type="nucleotide sequence ID" value="NZ_JAPXVP010000014.1"/>
</dbReference>
<evidence type="ECO:0008006" key="3">
    <source>
        <dbReference type="Google" id="ProtNLM"/>
    </source>
</evidence>
<evidence type="ECO:0000313" key="1">
    <source>
        <dbReference type="EMBL" id="RRG19853.1"/>
    </source>
</evidence>
<dbReference type="AlphaFoldDB" id="A0A425XYC7"/>
<dbReference type="OrthoDB" id="7433208at2"/>
<sequence>MNKQATRIPIEIIELETQSFHLIVKCTLNGEQTGDMVIDTGASKTVFDRNFVLNYQHKDQDKDDLQSCGLGGEDIDSDLVEITSLSFGDFTSEALNVVLIDLNHINKMYEKHCQRQICGLLGSDFLLNHQAIIDYQKSLLILNKNQ</sequence>
<reference evidence="1 2" key="1">
    <citation type="submission" date="2018-07" db="EMBL/GenBank/DDBJ databases">
        <title>Draft genome sequence of Ancylomarina sp. M1P.</title>
        <authorList>
            <person name="Yadav S."/>
            <person name="Villanueva L."/>
            <person name="Damste J.S.S."/>
        </authorList>
    </citation>
    <scope>NUCLEOTIDE SEQUENCE [LARGE SCALE GENOMIC DNA]</scope>
    <source>
        <strain evidence="1 2">M1P</strain>
    </source>
</reference>
<dbReference type="Pfam" id="PF13650">
    <property type="entry name" value="Asp_protease_2"/>
    <property type="match status" value="1"/>
</dbReference>
<keyword evidence="2" id="KW-1185">Reference proteome</keyword>
<dbReference type="PROSITE" id="PS00141">
    <property type="entry name" value="ASP_PROTEASE"/>
    <property type="match status" value="1"/>
</dbReference>
<evidence type="ECO:0000313" key="2">
    <source>
        <dbReference type="Proteomes" id="UP000285794"/>
    </source>
</evidence>
<dbReference type="InterPro" id="IPR021109">
    <property type="entry name" value="Peptidase_aspartic_dom_sf"/>
</dbReference>
<dbReference type="GO" id="GO:0004190">
    <property type="term" value="F:aspartic-type endopeptidase activity"/>
    <property type="evidence" value="ECO:0007669"/>
    <property type="project" value="InterPro"/>
</dbReference>
<protein>
    <recommendedName>
        <fullName evidence="3">Clan AA aspartic protease</fullName>
    </recommendedName>
</protein>
<dbReference type="GO" id="GO:0006508">
    <property type="term" value="P:proteolysis"/>
    <property type="evidence" value="ECO:0007669"/>
    <property type="project" value="InterPro"/>
</dbReference>
<dbReference type="Gene3D" id="2.40.70.10">
    <property type="entry name" value="Acid Proteases"/>
    <property type="match status" value="1"/>
</dbReference>